<dbReference type="AlphaFoldDB" id="A0A1J4JK51"/>
<evidence type="ECO:0000313" key="3">
    <source>
        <dbReference type="Proteomes" id="UP000179807"/>
    </source>
</evidence>
<gene>
    <name evidence="2" type="ORF">TRFO_09353</name>
</gene>
<dbReference type="Proteomes" id="UP000179807">
    <property type="component" value="Unassembled WGS sequence"/>
</dbReference>
<reference evidence="2" key="1">
    <citation type="submission" date="2016-10" db="EMBL/GenBank/DDBJ databases">
        <authorList>
            <person name="Benchimol M."/>
            <person name="Almeida L.G."/>
            <person name="Vasconcelos A.T."/>
            <person name="Perreira-Neves A."/>
            <person name="Rosa I.A."/>
            <person name="Tasca T."/>
            <person name="Bogo M.R."/>
            <person name="de Souza W."/>
        </authorList>
    </citation>
    <scope>NUCLEOTIDE SEQUENCE [LARGE SCALE GENOMIC DNA]</scope>
    <source>
        <strain evidence="2">K</strain>
    </source>
</reference>
<dbReference type="PANTHER" id="PTHR39323:SF1">
    <property type="entry name" value="BLR1149 PROTEIN"/>
    <property type="match status" value="1"/>
</dbReference>
<dbReference type="SUPFAM" id="SSF56300">
    <property type="entry name" value="Metallo-dependent phosphatases"/>
    <property type="match status" value="1"/>
</dbReference>
<keyword evidence="3" id="KW-1185">Reference proteome</keyword>
<protein>
    <recommendedName>
        <fullName evidence="1">Calcineurin-like phosphoesterase domain-containing protein</fullName>
    </recommendedName>
</protein>
<accession>A0A1J4JK51</accession>
<dbReference type="GeneID" id="94829531"/>
<feature type="domain" description="Calcineurin-like phosphoesterase" evidence="1">
    <location>
        <begin position="34"/>
        <end position="156"/>
    </location>
</feature>
<dbReference type="InterPro" id="IPR004843">
    <property type="entry name" value="Calcineurin-like_PHP"/>
</dbReference>
<organism evidence="2 3">
    <name type="scientific">Tritrichomonas foetus</name>
    <dbReference type="NCBI Taxonomy" id="1144522"/>
    <lineage>
        <taxon>Eukaryota</taxon>
        <taxon>Metamonada</taxon>
        <taxon>Parabasalia</taxon>
        <taxon>Tritrichomonadida</taxon>
        <taxon>Tritrichomonadidae</taxon>
        <taxon>Tritrichomonas</taxon>
    </lineage>
</organism>
<name>A0A1J4JK51_9EUKA</name>
<dbReference type="EMBL" id="MLAK01001104">
    <property type="protein sequence ID" value="OHS97644.1"/>
    <property type="molecule type" value="Genomic_DNA"/>
</dbReference>
<dbReference type="Gene3D" id="3.60.21.10">
    <property type="match status" value="1"/>
</dbReference>
<sequence>MTVKTPKGWEHPYPELQSRLIIEQAIIKKHKNVRALVITDIHIGYYHDYDNDRMEFLKHLTEVIQKENPTDVFICGDLIHHSRELKDKQMFFSLFREFEKFKIPFWIIPGNHDFFVKFIECCFNEYKGKYVHPIECDILIATDKKNKHKIAFAHDFRIIGNGHRRPGVKWWFTYCKSQKKDFPEGIYFICGHVHQDFDIFEENLSTLSPFCPSWKNYRYGIVSFDKKHGFTFRTNEENSNIRYFNKIQ</sequence>
<dbReference type="VEuPathDB" id="TrichDB:TRFO_09353"/>
<proteinExistence type="predicted"/>
<dbReference type="Pfam" id="PF00149">
    <property type="entry name" value="Metallophos"/>
    <property type="match status" value="1"/>
</dbReference>
<dbReference type="RefSeq" id="XP_068350781.1">
    <property type="nucleotide sequence ID" value="XM_068494827.1"/>
</dbReference>
<dbReference type="PANTHER" id="PTHR39323">
    <property type="entry name" value="BLR1149 PROTEIN"/>
    <property type="match status" value="1"/>
</dbReference>
<evidence type="ECO:0000259" key="1">
    <source>
        <dbReference type="Pfam" id="PF00149"/>
    </source>
</evidence>
<comment type="caution">
    <text evidence="2">The sequence shown here is derived from an EMBL/GenBank/DDBJ whole genome shotgun (WGS) entry which is preliminary data.</text>
</comment>
<evidence type="ECO:0000313" key="2">
    <source>
        <dbReference type="EMBL" id="OHS97644.1"/>
    </source>
</evidence>
<dbReference type="GO" id="GO:0016787">
    <property type="term" value="F:hydrolase activity"/>
    <property type="evidence" value="ECO:0007669"/>
    <property type="project" value="InterPro"/>
</dbReference>
<dbReference type="InterPro" id="IPR029052">
    <property type="entry name" value="Metallo-depent_PP-like"/>
</dbReference>